<dbReference type="InterPro" id="IPR006558">
    <property type="entry name" value="LamG-like"/>
</dbReference>
<feature type="region of interest" description="Disordered" evidence="15">
    <location>
        <begin position="130"/>
        <end position="153"/>
    </location>
</feature>
<evidence type="ECO:0000256" key="8">
    <source>
        <dbReference type="ARBA" id="ARBA00022729"/>
    </source>
</evidence>
<dbReference type="SUPFAM" id="SSF52025">
    <property type="entry name" value="PA domain"/>
    <property type="match status" value="1"/>
</dbReference>
<evidence type="ECO:0000256" key="4">
    <source>
        <dbReference type="ARBA" id="ARBA00006006"/>
    </source>
</evidence>
<dbReference type="PANTHER" id="PTHR33478:SF1">
    <property type="entry name" value="EXTRACELLULAR METALLOPROTEINASE MEP"/>
    <property type="match status" value="1"/>
</dbReference>
<evidence type="ECO:0000256" key="16">
    <source>
        <dbReference type="SAM" id="SignalP"/>
    </source>
</evidence>
<dbReference type="Pfam" id="PF02225">
    <property type="entry name" value="PA"/>
    <property type="match status" value="1"/>
</dbReference>
<dbReference type="SUPFAM" id="SSF49265">
    <property type="entry name" value="Fibronectin type III"/>
    <property type="match status" value="1"/>
</dbReference>
<sequence>MIKNYCFLLLLLALLLPAAWQPARAQTETAQQATELALRTQAQWAGTTVAPAELRITKAYVEPSGLLYAYAQQLRAGIPVYNQVVTLVFKDGKLRHHAGRFLPAVVFDKLSATPKVTAAAAVAAAVATLPDASGERPTPQGSPSGPDQQQSFASGGVARRPLVVRLVWAMSQGQPHLAWNVNVDVRASADWFNIRVDALTGQVLEKDNWTVHEAAARPAARTGAAVQPQRLVQPMARQRPAGPQRTQAVTPARYNVVPYPRENPTVGTLRMESNPWQKAGIGNAATTHGWHFDGTTNYTDTRGNNVWAYDDSLNQDKPGRFAPGTSAGGNLTFGLAPDFTKVPTTSQNRIAGTVNLFYWNNILHDVLYQYGLTEATGNFQTDNLGRGGVGSDYVLAEAQDGSGTDNANFSTPPDGINGHMQMYLWAAPPPPLTIKVDAPASVAGSYNAVEAAVSANNSLATLGPISGSVAFYPGATSLATSLACAAATGTPLAGKIAFIQLGSCGSVTSVAKIKNAQTAGAIAVIMVSSSSYVPYQLTGSDNTITIPAVMVSRADGALLAGQVANDLRVTLPKATGTQGPKIDCAYDNGIVAHEFGHGVSNRLTGGGTNTSCLYNAEEAGEGWSDYIALMMTTDWTSVQITDGPLRRGEGGYVAGLGANGGTIRRYPYSTDMSVNPLTYANMATSPEVHDIGEIWAVTLWDMTWNIIQQQNRIEPNLYNGTSTGGNAVALQLVMQGLKLQPCQPGFLDSRDAILAADSLLYNGRYHCAIWGAFARRGMGYSAREGSSNSATDQTPAYDLPAVTLRRNTTPVVGSQFDITLAATCECPTSQSTYTISNQLPADLQYLGSSGGTLGANNTVSFANQTFTAGQQRIYRIQAQTATGKGCAVALPVNDDRDANQTGLTAAVVSGSGGWTTSTAAEAHAGAAAWKAPGLTLNQNYTLTSAAFTPGPETILSFYHYDHLLYYDTNRALDGGLVGISTDNGATWQDAGAYFVQGGYNMVFMNSNANVPRPNVACFGGADAGPSAELYRPSVIDLSSFSGRSILIRFQLLTGKRYRGVDYGYTGWYLDDIKVMSGCGGPQQVKLLDASNAVADSYNQPTFLLAPAPPSIASFSPNPGTAGQAVTVTGTNLFNISGLTVNGVAVPAAAILNNTSTSATFRVPLTAASSGTTTLITPLGTANSTALAVVAATPPGNALAFDGTDDYVSLPLLVSNDFTIETWVNTTQTGGTGTSWWQGVGLVDGEVGGATNDLGLTLLGSKAAFGLGNAGSADYTIISSTNINDGRWHHLAATRQGATLQLYVDGVLDASGTGAGTGARNSPTLRLGAIQSGAGGYFSGRLDELRFYSTVLTAANIRADMQSTASAAPASLTAYFNFDQGTPGGTNTGQNILFDQTASAYAGTVTNADLTGTASNWVESYALVMPTATAATGLGSTGFTANWTAPAVGSAGSYLLDVATNSAFTAMVSGSPFAVAGGTLSKALTGLSPNTAYYYRLRAEKTSLVPQGQGTPSNAITVTTRCAVTAVAQNVSATLGAAGTATVTAAQLNNGSSSSCTSLTVGVQRIMTAVVTEGGTLTLTAPTGQVFTAVTFASYGTPTRNANGTYTASSCHAPVSQSVMESILLNKNSGSIVANNFNFSPDPCGGVPKRLVVQAVYGAPQSQLSYTCTDTGDNLVLFTATAGTGVGTAVATVTVSPPAQANTTWNGSAGTDWADCRNWDYGLAPSATVGAVLPAGKNNYPSLPNGTTTTVASLTIDNGATLTLSHLATLQVNGNFANNSGTTTLNGTLVLSGTAAQTLGSSTSIAQLQVNKASGSVTLTRDLPIGTTLTLTSGTLLTTTTYKVVLGSAATLAETDASYVTGTVSATRPLAAGTAEDFGGLGLTLLPATGSVAPGSTLVVRTTGAVLTGAGTSKSILRSFDIRPTTNSGLNVALSFSYFAHELNGIPVANLALFKSASGTTPWILQRGTTASGSTVSKTGIADFSVWTLGSSTAPLPVELAEFTAERQEADGLLRWATASEKNNAYFTVESSLDGQAFQQLGRVAGHGTSSQRQTYSFVDKNLARYAAEQVYYRLRQVDQDGTESFSPVRTLQVPLLAGFAVQAAPNPSKGAVRLTIRTGESGPATLLLTDALGRQLRQQQVALPIGTTTLPLDGPDLATGVYVLRVQQGNHQQTLKLVRE</sequence>
<evidence type="ECO:0000313" key="19">
    <source>
        <dbReference type="EMBL" id="MDO7845223.1"/>
    </source>
</evidence>
<feature type="signal peptide" evidence="16">
    <location>
        <begin position="1"/>
        <end position="25"/>
    </location>
</feature>
<dbReference type="CDD" id="cd00110">
    <property type="entry name" value="LamG"/>
    <property type="match status" value="1"/>
</dbReference>
<keyword evidence="10" id="KW-0862">Zinc</keyword>
<dbReference type="RefSeq" id="WP_305009908.1">
    <property type="nucleotide sequence ID" value="NZ_JAUQSX010000001.1"/>
</dbReference>
<dbReference type="SUPFAM" id="SSF81296">
    <property type="entry name" value="E set domains"/>
    <property type="match status" value="1"/>
</dbReference>
<evidence type="ECO:0000256" key="2">
    <source>
        <dbReference type="ARBA" id="ARBA00004316"/>
    </source>
</evidence>
<gene>
    <name evidence="19" type="ORF">Q5H92_02565</name>
</gene>
<dbReference type="SMART" id="SM00560">
    <property type="entry name" value="LamGL"/>
    <property type="match status" value="1"/>
</dbReference>
<keyword evidence="5" id="KW-0964">Secreted</keyword>
<evidence type="ECO:0000256" key="7">
    <source>
        <dbReference type="ARBA" id="ARBA00022723"/>
    </source>
</evidence>
<dbReference type="InterPro" id="IPR027268">
    <property type="entry name" value="Peptidase_M4/M1_CTD_sf"/>
</dbReference>
<comment type="subcellular location">
    <subcellularLocation>
        <location evidence="2">Cell projection</location>
    </subcellularLocation>
    <subcellularLocation>
        <location evidence="3">Secreted</location>
    </subcellularLocation>
</comment>
<dbReference type="InterPro" id="IPR001842">
    <property type="entry name" value="Peptidase_M36"/>
</dbReference>
<dbReference type="PROSITE" id="PS50228">
    <property type="entry name" value="SUEL_LECTIN"/>
    <property type="match status" value="1"/>
</dbReference>
<dbReference type="Gene3D" id="3.50.30.30">
    <property type="match status" value="1"/>
</dbReference>
<evidence type="ECO:0000256" key="15">
    <source>
        <dbReference type="SAM" id="MobiDB-lite"/>
    </source>
</evidence>
<keyword evidence="20" id="KW-1185">Reference proteome</keyword>
<feature type="domain" description="Fibronectin type-III" evidence="18">
    <location>
        <begin position="1424"/>
        <end position="1522"/>
    </location>
</feature>
<dbReference type="CDD" id="cd04818">
    <property type="entry name" value="PA_subtilisin_1"/>
    <property type="match status" value="1"/>
</dbReference>
<evidence type="ECO:0000259" key="18">
    <source>
        <dbReference type="PROSITE" id="PS50853"/>
    </source>
</evidence>
<reference evidence="19" key="1">
    <citation type="submission" date="2023-07" db="EMBL/GenBank/DDBJ databases">
        <authorList>
            <person name="Kim M.K."/>
        </authorList>
    </citation>
    <scope>NUCLEOTIDE SEQUENCE</scope>
    <source>
        <strain evidence="19">M29</strain>
    </source>
</reference>
<dbReference type="PROSITE" id="PS50853">
    <property type="entry name" value="FN3"/>
    <property type="match status" value="1"/>
</dbReference>
<feature type="domain" description="SUEL-type lectin" evidence="17">
    <location>
        <begin position="1570"/>
        <end position="1654"/>
    </location>
</feature>
<keyword evidence="6" id="KW-0645">Protease</keyword>
<dbReference type="Pfam" id="PF13385">
    <property type="entry name" value="Laminin_G_3"/>
    <property type="match status" value="1"/>
</dbReference>
<comment type="cofactor">
    <cofactor evidence="1">
        <name>Zn(2+)</name>
        <dbReference type="ChEBI" id="CHEBI:29105"/>
    </cofactor>
</comment>
<dbReference type="InterPro" id="IPR050371">
    <property type="entry name" value="Fungal_virulence_M36"/>
</dbReference>
<dbReference type="InterPro" id="IPR000922">
    <property type="entry name" value="Lectin_gal-bd_dom"/>
</dbReference>
<dbReference type="InterPro" id="IPR014756">
    <property type="entry name" value="Ig_E-set"/>
</dbReference>
<dbReference type="Gene3D" id="2.60.120.200">
    <property type="match status" value="1"/>
</dbReference>
<evidence type="ECO:0000256" key="13">
    <source>
        <dbReference type="ARBA" id="ARBA00023157"/>
    </source>
</evidence>
<evidence type="ECO:0000256" key="3">
    <source>
        <dbReference type="ARBA" id="ARBA00004613"/>
    </source>
</evidence>
<dbReference type="InterPro" id="IPR013320">
    <property type="entry name" value="ConA-like_dom_sf"/>
</dbReference>
<dbReference type="NCBIfam" id="TIGR04183">
    <property type="entry name" value="Por_Secre_tail"/>
    <property type="match status" value="1"/>
</dbReference>
<evidence type="ECO:0000256" key="9">
    <source>
        <dbReference type="ARBA" id="ARBA00022801"/>
    </source>
</evidence>
<dbReference type="CDD" id="cd22842">
    <property type="entry name" value="Gal_Rha_Lectin_BGal"/>
    <property type="match status" value="1"/>
</dbReference>
<dbReference type="SUPFAM" id="SSF49899">
    <property type="entry name" value="Concanavalin A-like lectins/glucanases"/>
    <property type="match status" value="1"/>
</dbReference>
<dbReference type="EMBL" id="JAUQSX010000001">
    <property type="protein sequence ID" value="MDO7845223.1"/>
    <property type="molecule type" value="Genomic_DNA"/>
</dbReference>
<keyword evidence="13" id="KW-1015">Disulfide bond</keyword>
<keyword evidence="8 16" id="KW-0732">Signal</keyword>
<dbReference type="PRINTS" id="PR00999">
    <property type="entry name" value="FUNGALYSIN"/>
</dbReference>
<evidence type="ECO:0000256" key="5">
    <source>
        <dbReference type="ARBA" id="ARBA00022525"/>
    </source>
</evidence>
<dbReference type="Gene3D" id="1.10.390.10">
    <property type="entry name" value="Neutral Protease Domain 2"/>
    <property type="match status" value="1"/>
</dbReference>
<evidence type="ECO:0000256" key="10">
    <source>
        <dbReference type="ARBA" id="ARBA00022833"/>
    </source>
</evidence>
<keyword evidence="14" id="KW-0966">Cell projection</keyword>
<evidence type="ECO:0000259" key="17">
    <source>
        <dbReference type="PROSITE" id="PS50228"/>
    </source>
</evidence>
<proteinExistence type="inferred from homology"/>
<dbReference type="InterPro" id="IPR001791">
    <property type="entry name" value="Laminin_G"/>
</dbReference>
<organism evidence="19 20">
    <name type="scientific">Hymenobacter mellowenesis</name>
    <dbReference type="NCBI Taxonomy" id="3063995"/>
    <lineage>
        <taxon>Bacteria</taxon>
        <taxon>Pseudomonadati</taxon>
        <taxon>Bacteroidota</taxon>
        <taxon>Cytophagia</taxon>
        <taxon>Cytophagales</taxon>
        <taxon>Hymenobacteraceae</taxon>
        <taxon>Hymenobacter</taxon>
    </lineage>
</organism>
<keyword evidence="7" id="KW-0479">Metal-binding</keyword>
<accession>A0ABT9A6S3</accession>
<dbReference type="CDD" id="cd00102">
    <property type="entry name" value="IPT"/>
    <property type="match status" value="1"/>
</dbReference>
<dbReference type="Pfam" id="PF02128">
    <property type="entry name" value="Peptidase_M36"/>
    <property type="match status" value="1"/>
</dbReference>
<evidence type="ECO:0000256" key="12">
    <source>
        <dbReference type="ARBA" id="ARBA00023145"/>
    </source>
</evidence>
<comment type="caution">
    <text evidence="19">The sequence shown here is derived from an EMBL/GenBank/DDBJ whole genome shotgun (WGS) entry which is preliminary data.</text>
</comment>
<name>A0ABT9A6S3_9BACT</name>
<evidence type="ECO:0000256" key="14">
    <source>
        <dbReference type="ARBA" id="ARBA00023273"/>
    </source>
</evidence>
<feature type="compositionally biased region" description="Low complexity" evidence="15">
    <location>
        <begin position="137"/>
        <end position="151"/>
    </location>
</feature>
<protein>
    <submittedName>
        <fullName evidence="19">M36 family metallopeptidase</fullName>
    </submittedName>
</protein>
<keyword evidence="11" id="KW-0482">Metalloprotease</keyword>
<comment type="similarity">
    <text evidence="4">Belongs to the peptidase M36 family.</text>
</comment>
<dbReference type="InterPro" id="IPR026444">
    <property type="entry name" value="Secre_tail"/>
</dbReference>
<dbReference type="PANTHER" id="PTHR33478">
    <property type="entry name" value="EXTRACELLULAR METALLOPROTEINASE MEP"/>
    <property type="match status" value="1"/>
</dbReference>
<dbReference type="CDD" id="cd00063">
    <property type="entry name" value="FN3"/>
    <property type="match status" value="1"/>
</dbReference>
<dbReference type="CDD" id="cd09596">
    <property type="entry name" value="M36"/>
    <property type="match status" value="1"/>
</dbReference>
<dbReference type="InterPro" id="IPR013783">
    <property type="entry name" value="Ig-like_fold"/>
</dbReference>
<dbReference type="InterPro" id="IPR003137">
    <property type="entry name" value="PA_domain"/>
</dbReference>
<dbReference type="InterPro" id="IPR003961">
    <property type="entry name" value="FN3_dom"/>
</dbReference>
<dbReference type="Gene3D" id="2.60.40.10">
    <property type="entry name" value="Immunoglobulins"/>
    <property type="match status" value="2"/>
</dbReference>
<evidence type="ECO:0000256" key="1">
    <source>
        <dbReference type="ARBA" id="ARBA00001947"/>
    </source>
</evidence>
<evidence type="ECO:0000256" key="11">
    <source>
        <dbReference type="ARBA" id="ARBA00023049"/>
    </source>
</evidence>
<keyword evidence="9" id="KW-0378">Hydrolase</keyword>
<dbReference type="Gene3D" id="3.10.170.10">
    <property type="match status" value="1"/>
</dbReference>
<evidence type="ECO:0000256" key="6">
    <source>
        <dbReference type="ARBA" id="ARBA00022670"/>
    </source>
</evidence>
<dbReference type="InterPro" id="IPR036116">
    <property type="entry name" value="FN3_sf"/>
</dbReference>
<evidence type="ECO:0000313" key="20">
    <source>
        <dbReference type="Proteomes" id="UP001167796"/>
    </source>
</evidence>
<feature type="chain" id="PRO_5045449033" evidence="16">
    <location>
        <begin position="26"/>
        <end position="2180"/>
    </location>
</feature>
<dbReference type="Pfam" id="PF02140">
    <property type="entry name" value="SUEL_Lectin"/>
    <property type="match status" value="1"/>
</dbReference>
<dbReference type="Proteomes" id="UP001167796">
    <property type="component" value="Unassembled WGS sequence"/>
</dbReference>
<dbReference type="SUPFAM" id="SSF55486">
    <property type="entry name" value="Metalloproteases ('zincins'), catalytic domain"/>
    <property type="match status" value="1"/>
</dbReference>
<dbReference type="InterPro" id="IPR046450">
    <property type="entry name" value="PA_dom_sf"/>
</dbReference>
<keyword evidence="12" id="KW-0865">Zymogen</keyword>